<protein>
    <submittedName>
        <fullName evidence="1">Guanine nucleotide-binding protein G(O) subunit alpha-like protein</fullName>
    </submittedName>
</protein>
<name>A0A3S3P0N7_9ACAR</name>
<reference evidence="1 2" key="1">
    <citation type="journal article" date="2018" name="Gigascience">
        <title>Genomes of trombidid mites reveal novel predicted allergens and laterally-transferred genes associated with secondary metabolism.</title>
        <authorList>
            <person name="Dong X."/>
            <person name="Chaisiri K."/>
            <person name="Xia D."/>
            <person name="Armstrong S.D."/>
            <person name="Fang Y."/>
            <person name="Donnelly M.J."/>
            <person name="Kadowaki T."/>
            <person name="McGarry J.W."/>
            <person name="Darby A.C."/>
            <person name="Makepeace B.L."/>
        </authorList>
    </citation>
    <scope>NUCLEOTIDE SEQUENCE [LARGE SCALE GENOMIC DNA]</scope>
    <source>
        <strain evidence="1">UoL-WK</strain>
    </source>
</reference>
<feature type="non-terminal residue" evidence="1">
    <location>
        <position position="153"/>
    </location>
</feature>
<dbReference type="AlphaFoldDB" id="A0A3S3P0N7"/>
<sequence length="153" mass="17792">MASFLCRSLKQNASEKDLKIELKKPLSPDLDAFYCISNHKTRLKSRSSKKRSLEIDRQLNELAKQEKNPTVRDNLLSSMKYVLMGMSILKIRLQDPKNKKYVEMVLAFDRCYDDEYFVFDSKIGFALHNLWSDKGVRLAVAKGYQYELNDSAL</sequence>
<dbReference type="EMBL" id="NCKU01002448">
    <property type="protein sequence ID" value="RWS09573.1"/>
    <property type="molecule type" value="Genomic_DNA"/>
</dbReference>
<dbReference type="InterPro" id="IPR011025">
    <property type="entry name" value="GproteinA_insert"/>
</dbReference>
<evidence type="ECO:0000313" key="2">
    <source>
        <dbReference type="Proteomes" id="UP000285301"/>
    </source>
</evidence>
<organism evidence="1 2">
    <name type="scientific">Dinothrombium tinctorium</name>
    <dbReference type="NCBI Taxonomy" id="1965070"/>
    <lineage>
        <taxon>Eukaryota</taxon>
        <taxon>Metazoa</taxon>
        <taxon>Ecdysozoa</taxon>
        <taxon>Arthropoda</taxon>
        <taxon>Chelicerata</taxon>
        <taxon>Arachnida</taxon>
        <taxon>Acari</taxon>
        <taxon>Acariformes</taxon>
        <taxon>Trombidiformes</taxon>
        <taxon>Prostigmata</taxon>
        <taxon>Anystina</taxon>
        <taxon>Parasitengona</taxon>
        <taxon>Trombidioidea</taxon>
        <taxon>Trombidiidae</taxon>
        <taxon>Dinothrombium</taxon>
    </lineage>
</organism>
<dbReference type="Proteomes" id="UP000285301">
    <property type="component" value="Unassembled WGS sequence"/>
</dbReference>
<dbReference type="SUPFAM" id="SSF47895">
    <property type="entry name" value="Transducin (alpha subunit), insertion domain"/>
    <property type="match status" value="1"/>
</dbReference>
<dbReference type="STRING" id="1965070.A0A3S3P0N7"/>
<keyword evidence="2" id="KW-1185">Reference proteome</keyword>
<comment type="caution">
    <text evidence="1">The sequence shown here is derived from an EMBL/GenBank/DDBJ whole genome shotgun (WGS) entry which is preliminary data.</text>
</comment>
<dbReference type="GO" id="GO:0007165">
    <property type="term" value="P:signal transduction"/>
    <property type="evidence" value="ECO:0007669"/>
    <property type="project" value="InterPro"/>
</dbReference>
<dbReference type="OrthoDB" id="5817230at2759"/>
<accession>A0A3S3P0N7</accession>
<evidence type="ECO:0000313" key="1">
    <source>
        <dbReference type="EMBL" id="RWS09573.1"/>
    </source>
</evidence>
<proteinExistence type="predicted"/>
<gene>
    <name evidence="1" type="ORF">B4U79_19014</name>
</gene>
<dbReference type="Gene3D" id="1.10.400.10">
    <property type="entry name" value="GI Alpha 1, domain 2-like"/>
    <property type="match status" value="1"/>
</dbReference>